<evidence type="ECO:0000313" key="1">
    <source>
        <dbReference type="EMBL" id="EJW89644.1"/>
    </source>
</evidence>
<reference evidence="1" key="1">
    <citation type="journal article" date="2012" name="PLoS ONE">
        <title>Gene sets for utilization of primary and secondary nutrition supplies in the distal gut of endangered iberian lynx.</title>
        <authorList>
            <person name="Alcaide M."/>
            <person name="Messina E."/>
            <person name="Richter M."/>
            <person name="Bargiela R."/>
            <person name="Peplies J."/>
            <person name="Huws S.A."/>
            <person name="Newbold C.J."/>
            <person name="Golyshin P.N."/>
            <person name="Simon M.A."/>
            <person name="Lopez G."/>
            <person name="Yakimov M.M."/>
            <person name="Ferrer M."/>
        </authorList>
    </citation>
    <scope>NUCLEOTIDE SEQUENCE</scope>
</reference>
<organism evidence="1">
    <name type="scientific">gut metagenome</name>
    <dbReference type="NCBI Taxonomy" id="749906"/>
    <lineage>
        <taxon>unclassified sequences</taxon>
        <taxon>metagenomes</taxon>
        <taxon>organismal metagenomes</taxon>
    </lineage>
</organism>
<gene>
    <name evidence="1" type="ORF">EVA_22244</name>
</gene>
<proteinExistence type="predicted"/>
<name>J9FQL1_9ZZZZ</name>
<comment type="caution">
    <text evidence="1">The sequence shown here is derived from an EMBL/GenBank/DDBJ whole genome shotgun (WGS) entry which is preliminary data.</text>
</comment>
<protein>
    <submittedName>
        <fullName evidence="1">Uncharacterized protein</fullName>
    </submittedName>
</protein>
<dbReference type="AlphaFoldDB" id="J9FQL1"/>
<dbReference type="EMBL" id="AMCI01009345">
    <property type="protein sequence ID" value="EJW89644.1"/>
    <property type="molecule type" value="Genomic_DNA"/>
</dbReference>
<sequence>MIKQMTRAEAKLVAEELFKLIKKDRQLGEKLVGAIRESVAEEMDEYFDTKSAAEFLGVSVHYIYKNIDDIPHTNIGKLHKFKRSSLAAFRSRI</sequence>
<accession>J9FQL1</accession>